<sequence length="229" mass="25662">MHRQSLPFDTFSILFTLKSCTHLRNLPLIRHLHSHLLKIGFDSHVYVVNSLLHAYVVASLDDARALFDEMPERNTVKWNTMVSGYSKLGDVEKARNVFERMPVRDVASWSALIAGYISDIVFYFCGVTLCSIFVGFARMGSIGLLLGKSVHGFAVKNGWELNAELGTVLVDMYTKCGFLKSASHVFNIMQDMNVVSWTALICGSAQHGYGNETLSIFDMMRQASVRPNE</sequence>
<dbReference type="EMBL" id="CM037153">
    <property type="protein sequence ID" value="KAH7858506.1"/>
    <property type="molecule type" value="Genomic_DNA"/>
</dbReference>
<protein>
    <submittedName>
        <fullName evidence="1">Uncharacterized protein</fullName>
    </submittedName>
</protein>
<comment type="caution">
    <text evidence="1">The sequence shown here is derived from an EMBL/GenBank/DDBJ whole genome shotgun (WGS) entry which is preliminary data.</text>
</comment>
<organism evidence="1 2">
    <name type="scientific">Vaccinium darrowii</name>
    <dbReference type="NCBI Taxonomy" id="229202"/>
    <lineage>
        <taxon>Eukaryota</taxon>
        <taxon>Viridiplantae</taxon>
        <taxon>Streptophyta</taxon>
        <taxon>Embryophyta</taxon>
        <taxon>Tracheophyta</taxon>
        <taxon>Spermatophyta</taxon>
        <taxon>Magnoliopsida</taxon>
        <taxon>eudicotyledons</taxon>
        <taxon>Gunneridae</taxon>
        <taxon>Pentapetalae</taxon>
        <taxon>asterids</taxon>
        <taxon>Ericales</taxon>
        <taxon>Ericaceae</taxon>
        <taxon>Vaccinioideae</taxon>
        <taxon>Vaccinieae</taxon>
        <taxon>Vaccinium</taxon>
    </lineage>
</organism>
<keyword evidence="2" id="KW-1185">Reference proteome</keyword>
<accession>A0ACB7YYK2</accession>
<proteinExistence type="predicted"/>
<reference evidence="1 2" key="1">
    <citation type="journal article" date="2021" name="Hortic Res">
        <title>High-quality reference genome and annotation aids understanding of berry development for evergreen blueberry (Vaccinium darrowii).</title>
        <authorList>
            <person name="Yu J."/>
            <person name="Hulse-Kemp A.M."/>
            <person name="Babiker E."/>
            <person name="Staton M."/>
        </authorList>
    </citation>
    <scope>NUCLEOTIDE SEQUENCE [LARGE SCALE GENOMIC DNA]</scope>
    <source>
        <strain evidence="2">cv. NJ 8807/NJ 8810</strain>
        <tissue evidence="1">Young leaf</tissue>
    </source>
</reference>
<evidence type="ECO:0000313" key="1">
    <source>
        <dbReference type="EMBL" id="KAH7858506.1"/>
    </source>
</evidence>
<evidence type="ECO:0000313" key="2">
    <source>
        <dbReference type="Proteomes" id="UP000828048"/>
    </source>
</evidence>
<gene>
    <name evidence="1" type="ORF">Vadar_024719</name>
</gene>
<name>A0ACB7YYK2_9ERIC</name>
<dbReference type="Proteomes" id="UP000828048">
    <property type="component" value="Chromosome 3"/>
</dbReference>